<gene>
    <name evidence="4" type="ORF">OEA66_00875</name>
</gene>
<protein>
    <submittedName>
        <fullName evidence="4">Response regulator</fullName>
    </submittedName>
</protein>
<dbReference type="Gene3D" id="3.40.50.2300">
    <property type="match status" value="1"/>
</dbReference>
<feature type="domain" description="Response regulatory" evidence="3">
    <location>
        <begin position="3"/>
        <end position="117"/>
    </location>
</feature>
<keyword evidence="5" id="KW-1185">Reference proteome</keyword>
<dbReference type="SUPFAM" id="SSF52172">
    <property type="entry name" value="CheY-like"/>
    <property type="match status" value="1"/>
</dbReference>
<comment type="caution">
    <text evidence="4">The sequence shown here is derived from an EMBL/GenBank/DDBJ whole genome shotgun (WGS) entry which is preliminary data.</text>
</comment>
<sequence>MRKIFVVEDDQAIREILEVVFSFENYEVQSFSKVSEFAERDTSIEPDLYIFDVMLPDGSGIALCEEIKNNIHNKNVPVIIMSAHAHLKNITDTCQPDDFVPKPFDIDQLLVKVRDIIEKK</sequence>
<keyword evidence="1 2" id="KW-0597">Phosphoprotein</keyword>
<reference evidence="4" key="1">
    <citation type="submission" date="2022-10" db="EMBL/GenBank/DDBJ databases">
        <title>Chryseobacterium sp. nov., a novel bacterial species.</title>
        <authorList>
            <person name="Cao Y."/>
        </authorList>
    </citation>
    <scope>NUCLEOTIDE SEQUENCE</scope>
    <source>
        <strain evidence="4">KC 927</strain>
    </source>
</reference>
<organism evidence="4 5">
    <name type="scientific">Chryseobacterium luquanense</name>
    <dbReference type="NCBI Taxonomy" id="2983766"/>
    <lineage>
        <taxon>Bacteria</taxon>
        <taxon>Pseudomonadati</taxon>
        <taxon>Bacteroidota</taxon>
        <taxon>Flavobacteriia</taxon>
        <taxon>Flavobacteriales</taxon>
        <taxon>Weeksellaceae</taxon>
        <taxon>Chryseobacterium group</taxon>
        <taxon>Chryseobacterium</taxon>
    </lineage>
</organism>
<dbReference type="CDD" id="cd00156">
    <property type="entry name" value="REC"/>
    <property type="match status" value="1"/>
</dbReference>
<feature type="modified residue" description="4-aspartylphosphate" evidence="2">
    <location>
        <position position="52"/>
    </location>
</feature>
<dbReference type="RefSeq" id="WP_267279572.1">
    <property type="nucleotide sequence ID" value="NZ_JAOVZV010000001.1"/>
</dbReference>
<dbReference type="PROSITE" id="PS50110">
    <property type="entry name" value="RESPONSE_REGULATORY"/>
    <property type="match status" value="1"/>
</dbReference>
<evidence type="ECO:0000256" key="1">
    <source>
        <dbReference type="ARBA" id="ARBA00022553"/>
    </source>
</evidence>
<evidence type="ECO:0000256" key="2">
    <source>
        <dbReference type="PROSITE-ProRule" id="PRU00169"/>
    </source>
</evidence>
<dbReference type="Proteomes" id="UP001070176">
    <property type="component" value="Unassembled WGS sequence"/>
</dbReference>
<dbReference type="InterPro" id="IPR001789">
    <property type="entry name" value="Sig_transdc_resp-reg_receiver"/>
</dbReference>
<dbReference type="EMBL" id="JAOVZV010000001">
    <property type="protein sequence ID" value="MCX8530898.1"/>
    <property type="molecule type" value="Genomic_DNA"/>
</dbReference>
<accession>A0ABT3XYF1</accession>
<dbReference type="InterPro" id="IPR050595">
    <property type="entry name" value="Bact_response_regulator"/>
</dbReference>
<dbReference type="PANTHER" id="PTHR44591">
    <property type="entry name" value="STRESS RESPONSE REGULATOR PROTEIN 1"/>
    <property type="match status" value="1"/>
</dbReference>
<dbReference type="Pfam" id="PF00072">
    <property type="entry name" value="Response_reg"/>
    <property type="match status" value="1"/>
</dbReference>
<dbReference type="InterPro" id="IPR011006">
    <property type="entry name" value="CheY-like_superfamily"/>
</dbReference>
<evidence type="ECO:0000313" key="5">
    <source>
        <dbReference type="Proteomes" id="UP001070176"/>
    </source>
</evidence>
<evidence type="ECO:0000313" key="4">
    <source>
        <dbReference type="EMBL" id="MCX8530898.1"/>
    </source>
</evidence>
<dbReference type="PANTHER" id="PTHR44591:SF3">
    <property type="entry name" value="RESPONSE REGULATORY DOMAIN-CONTAINING PROTEIN"/>
    <property type="match status" value="1"/>
</dbReference>
<proteinExistence type="predicted"/>
<dbReference type="SMART" id="SM00448">
    <property type="entry name" value="REC"/>
    <property type="match status" value="1"/>
</dbReference>
<evidence type="ECO:0000259" key="3">
    <source>
        <dbReference type="PROSITE" id="PS50110"/>
    </source>
</evidence>
<name>A0ABT3XYF1_9FLAO</name>